<dbReference type="Proteomes" id="UP000248688">
    <property type="component" value="Chromosome"/>
</dbReference>
<protein>
    <recommendedName>
        <fullName evidence="4">DUF481 domain-containing protein</fullName>
    </recommendedName>
</protein>
<dbReference type="EMBL" id="CP030041">
    <property type="protein sequence ID" value="AWW32107.1"/>
    <property type="molecule type" value="Genomic_DNA"/>
</dbReference>
<reference evidence="2 3" key="1">
    <citation type="submission" date="2018-06" db="EMBL/GenBank/DDBJ databases">
        <title>Echinicola strongylocentroti sp. nov., isolated from a sea urchin Strongylocentrotus intermedius.</title>
        <authorList>
            <person name="Bae S.S."/>
        </authorList>
    </citation>
    <scope>NUCLEOTIDE SEQUENCE [LARGE SCALE GENOMIC DNA]</scope>
    <source>
        <strain evidence="2 3">MEBiC08714</strain>
    </source>
</reference>
<evidence type="ECO:0000256" key="1">
    <source>
        <dbReference type="SAM" id="SignalP"/>
    </source>
</evidence>
<proteinExistence type="predicted"/>
<organism evidence="2 3">
    <name type="scientific">Echinicola strongylocentroti</name>
    <dbReference type="NCBI Taxonomy" id="1795355"/>
    <lineage>
        <taxon>Bacteria</taxon>
        <taxon>Pseudomonadati</taxon>
        <taxon>Bacteroidota</taxon>
        <taxon>Cytophagia</taxon>
        <taxon>Cytophagales</taxon>
        <taxon>Cyclobacteriaceae</taxon>
        <taxon>Echinicola</taxon>
    </lineage>
</organism>
<accession>A0A2Z4IMZ6</accession>
<keyword evidence="1" id="KW-0732">Signal</keyword>
<evidence type="ECO:0008006" key="4">
    <source>
        <dbReference type="Google" id="ProtNLM"/>
    </source>
</evidence>
<dbReference type="RefSeq" id="WP_112785480.1">
    <property type="nucleotide sequence ID" value="NZ_CP030041.1"/>
</dbReference>
<dbReference type="KEGG" id="est:DN752_19280"/>
<evidence type="ECO:0000313" key="2">
    <source>
        <dbReference type="EMBL" id="AWW32107.1"/>
    </source>
</evidence>
<dbReference type="OrthoDB" id="1117610at2"/>
<dbReference type="Pfam" id="PF04338">
    <property type="entry name" value="DUF481"/>
    <property type="match status" value="1"/>
</dbReference>
<feature type="signal peptide" evidence="1">
    <location>
        <begin position="1"/>
        <end position="20"/>
    </location>
</feature>
<dbReference type="AlphaFoldDB" id="A0A2Z4IMZ6"/>
<feature type="chain" id="PRO_5016313903" description="DUF481 domain-containing protein" evidence="1">
    <location>
        <begin position="21"/>
        <end position="338"/>
    </location>
</feature>
<dbReference type="InterPro" id="IPR007433">
    <property type="entry name" value="DUF481"/>
</dbReference>
<sequence length="338" mass="38382">MKKLFTLLILLIGVYQTSIADVRDSLVFKNQNVIVGEIKSLDKGVITIETDYSDSDFQIEWQEVEQVYSKQNYLITLMSGERHNGSLWTYDPTHVTLHLTSGDSMKVRIEDIVYFKTYENDFWSRLSASVDFSYSFTKANNFTQAGIRSALGYVASSWSASAGYNLIRSNQDEVEPTRREDANLNYKKFLPKDFYVPANYGYLSNTEQLIDVRSTFSAGLGKYIVHTNDSYFGVEAGVSYLNEVYTTEDPKKNSMEAYFGAELNLYDIGDLTLLTRGTVYPGITEGGRWRVDYNIDTKYDLPLDLYVKVGFSLNFDNQPVEGAGKADYVLQTGLGWEL</sequence>
<gene>
    <name evidence="2" type="ORF">DN752_19280</name>
</gene>
<name>A0A2Z4IMZ6_9BACT</name>
<evidence type="ECO:0000313" key="3">
    <source>
        <dbReference type="Proteomes" id="UP000248688"/>
    </source>
</evidence>
<keyword evidence="3" id="KW-1185">Reference proteome</keyword>